<evidence type="ECO:0000256" key="6">
    <source>
        <dbReference type="ARBA" id="ARBA00037937"/>
    </source>
</evidence>
<evidence type="ECO:0000256" key="1">
    <source>
        <dbReference type="ARBA" id="ARBA00022475"/>
    </source>
</evidence>
<dbReference type="AlphaFoldDB" id="A0A140NU54"/>
<dbReference type="GO" id="GO:0005886">
    <property type="term" value="C:plasma membrane"/>
    <property type="evidence" value="ECO:0007669"/>
    <property type="project" value="UniProtKB-SubCell"/>
</dbReference>
<dbReference type="InterPro" id="IPR052205">
    <property type="entry name" value="FliO/MopB"/>
</dbReference>
<comment type="similarity">
    <text evidence="6 7">Belongs to the FliO/MopB family.</text>
</comment>
<dbReference type="Proteomes" id="UP000005012">
    <property type="component" value="Chromosome"/>
</dbReference>
<evidence type="ECO:0000256" key="7">
    <source>
        <dbReference type="RuleBase" id="RU362064"/>
    </source>
</evidence>
<reference evidence="9" key="2">
    <citation type="submission" date="2012-04" db="EMBL/GenBank/DDBJ databases">
        <title>Complete genome sequence of Providencia stuartii clinical isolate MRSN 2154.</title>
        <authorList>
            <person name="Clifford R.J."/>
            <person name="Hang J."/>
            <person name="Riley M.C."/>
            <person name="Onmus-Leone F."/>
            <person name="Kuschner R.A."/>
            <person name="Lesho E.P."/>
            <person name="Waterman P.E."/>
        </authorList>
    </citation>
    <scope>NUCLEOTIDE SEQUENCE [LARGE SCALE GENOMIC DNA]</scope>
    <source>
        <strain evidence="9">MRSN 2154</strain>
    </source>
</reference>
<evidence type="ECO:0000256" key="2">
    <source>
        <dbReference type="ARBA" id="ARBA00022692"/>
    </source>
</evidence>
<dbReference type="PANTHER" id="PTHR38766">
    <property type="entry name" value="FLAGELLAR PROTEIN FLIO"/>
    <property type="match status" value="1"/>
</dbReference>
<evidence type="ECO:0000313" key="9">
    <source>
        <dbReference type="Proteomes" id="UP000005012"/>
    </source>
</evidence>
<evidence type="ECO:0000313" key="8">
    <source>
        <dbReference type="EMBL" id="AFH95472.1"/>
    </source>
</evidence>
<dbReference type="OrthoDB" id="6897726at2"/>
<keyword evidence="5 7" id="KW-0975">Bacterial flagellum</keyword>
<dbReference type="PATRIC" id="fig|1157951.4.peg.3680"/>
<comment type="subcellular location">
    <subcellularLocation>
        <location evidence="7">Cell membrane</location>
    </subcellularLocation>
    <subcellularLocation>
        <location evidence="7">Bacterial flagellum basal body</location>
    </subcellularLocation>
</comment>
<keyword evidence="3 7" id="KW-1133">Transmembrane helix</keyword>
<keyword evidence="4 7" id="KW-0472">Membrane</keyword>
<dbReference type="Pfam" id="PF04347">
    <property type="entry name" value="FliO"/>
    <property type="match status" value="1"/>
</dbReference>
<dbReference type="HOGENOM" id="CLU_113213_1_1_6"/>
<dbReference type="PANTHER" id="PTHR38766:SF1">
    <property type="entry name" value="FLAGELLAR PROTEIN FLIO"/>
    <property type="match status" value="1"/>
</dbReference>
<keyword evidence="1 7" id="KW-1003">Cell membrane</keyword>
<dbReference type="GeneID" id="93519804"/>
<dbReference type="InterPro" id="IPR022781">
    <property type="entry name" value="Flagellar_biosynth_FliO"/>
</dbReference>
<evidence type="ECO:0000256" key="3">
    <source>
        <dbReference type="ARBA" id="ARBA00022989"/>
    </source>
</evidence>
<evidence type="ECO:0000256" key="5">
    <source>
        <dbReference type="ARBA" id="ARBA00023143"/>
    </source>
</evidence>
<organism evidence="8 9">
    <name type="scientific">Providencia stuartii (strain MRSN 2154)</name>
    <dbReference type="NCBI Taxonomy" id="1157951"/>
    <lineage>
        <taxon>Bacteria</taxon>
        <taxon>Pseudomonadati</taxon>
        <taxon>Pseudomonadota</taxon>
        <taxon>Gammaproteobacteria</taxon>
        <taxon>Enterobacterales</taxon>
        <taxon>Morganellaceae</taxon>
        <taxon>Providencia</taxon>
    </lineage>
</organism>
<dbReference type="NCBIfam" id="TIGR03500">
    <property type="entry name" value="FliO_TIGR"/>
    <property type="match status" value="1"/>
</dbReference>
<sequence length="142" mass="15156">MKTTPFISQTEQPSSQISPAISNSDSLVQVSGALGGIILLILAGAWLVKKLGFAPRNLGKPSLIKVKSSCSLGNKERVVVVEMNNEWLVLGVTAQSVNLLHQCPAKNETALTSVTEPLTFQSILKKKQDAANHAASNLSNYN</sequence>
<feature type="transmembrane region" description="Helical" evidence="7">
    <location>
        <begin position="27"/>
        <end position="48"/>
    </location>
</feature>
<gene>
    <name evidence="8" type="ordered locus">S70_18350</name>
</gene>
<keyword evidence="2 7" id="KW-0812">Transmembrane</keyword>
<dbReference type="GO" id="GO:0044781">
    <property type="term" value="P:bacterial-type flagellum organization"/>
    <property type="evidence" value="ECO:0007669"/>
    <property type="project" value="UniProtKB-UniRule"/>
</dbReference>
<protein>
    <recommendedName>
        <fullName evidence="7">Flagellar protein</fullName>
    </recommendedName>
</protein>
<dbReference type="RefSeq" id="WP_004918662.1">
    <property type="nucleotide sequence ID" value="NC_017731.1"/>
</dbReference>
<proteinExistence type="inferred from homology"/>
<reference evidence="8 9" key="1">
    <citation type="journal article" date="2012" name="J. Bacteriol.">
        <title>Complete Genome Sequence of Providencia stuartii Clinical Isolate MRSN 2154.</title>
        <authorList>
            <person name="Clifford R.J."/>
            <person name="Hang J."/>
            <person name="Riley M.C."/>
            <person name="Onmus-Leone F."/>
            <person name="Kuschner R.A."/>
            <person name="Lesho E.P."/>
            <person name="Waterman P.E."/>
        </authorList>
    </citation>
    <scope>NUCLEOTIDE SEQUENCE [LARGE SCALE GENOMIC DNA]</scope>
    <source>
        <strain evidence="8 9">MRSN 2154</strain>
    </source>
</reference>
<dbReference type="EMBL" id="CP003488">
    <property type="protein sequence ID" value="AFH95472.1"/>
    <property type="molecule type" value="Genomic_DNA"/>
</dbReference>
<name>A0A140NU54_PROSM</name>
<accession>A0A140NU54</accession>
<evidence type="ECO:0000256" key="4">
    <source>
        <dbReference type="ARBA" id="ARBA00023136"/>
    </source>
</evidence>
<dbReference type="GO" id="GO:0009425">
    <property type="term" value="C:bacterial-type flagellum basal body"/>
    <property type="evidence" value="ECO:0007669"/>
    <property type="project" value="UniProtKB-SubCell"/>
</dbReference>
<dbReference type="KEGG" id="psi:S70_18350"/>